<name>X0YL28_9ZZZZ</name>
<dbReference type="Gene3D" id="3.40.640.10">
    <property type="entry name" value="Type I PLP-dependent aspartate aminotransferase-like (Major domain)"/>
    <property type="match status" value="1"/>
</dbReference>
<gene>
    <name evidence="2" type="ORF">S01H4_03349</name>
</gene>
<reference evidence="2" key="1">
    <citation type="journal article" date="2014" name="Front. Microbiol.">
        <title>High frequency of phylogenetically diverse reductive dehalogenase-homologous genes in deep subseafloor sedimentary metagenomes.</title>
        <authorList>
            <person name="Kawai M."/>
            <person name="Futagami T."/>
            <person name="Toyoda A."/>
            <person name="Takaki Y."/>
            <person name="Nishi S."/>
            <person name="Hori S."/>
            <person name="Arai W."/>
            <person name="Tsubouchi T."/>
            <person name="Morono Y."/>
            <person name="Uchiyama I."/>
            <person name="Ito T."/>
            <person name="Fujiyama A."/>
            <person name="Inagaki F."/>
            <person name="Takami H."/>
        </authorList>
    </citation>
    <scope>NUCLEOTIDE SEQUENCE</scope>
    <source>
        <strain evidence="2">Expedition CK06-06</strain>
    </source>
</reference>
<evidence type="ECO:0000259" key="1">
    <source>
        <dbReference type="Pfam" id="PF00155"/>
    </source>
</evidence>
<protein>
    <recommendedName>
        <fullName evidence="1">Aminotransferase class I/classII large domain-containing protein</fullName>
    </recommendedName>
</protein>
<dbReference type="PANTHER" id="PTHR43510">
    <property type="entry name" value="AMINOTRANSFERASE FUNCTION, HYPOTHETICAL (EUROFUNG)"/>
    <property type="match status" value="1"/>
</dbReference>
<feature type="domain" description="Aminotransferase class I/classII large" evidence="1">
    <location>
        <begin position="55"/>
        <end position="184"/>
    </location>
</feature>
<dbReference type="InterPro" id="IPR004839">
    <property type="entry name" value="Aminotransferase_I/II_large"/>
</dbReference>
<dbReference type="PANTHER" id="PTHR43510:SF1">
    <property type="entry name" value="AMINOTRANSFERASE FUNCTION, HYPOTHETICAL (EUROFUNG)"/>
    <property type="match status" value="1"/>
</dbReference>
<dbReference type="InterPro" id="IPR015422">
    <property type="entry name" value="PyrdxlP-dep_Trfase_small"/>
</dbReference>
<accession>X0YL28</accession>
<organism evidence="2">
    <name type="scientific">marine sediment metagenome</name>
    <dbReference type="NCBI Taxonomy" id="412755"/>
    <lineage>
        <taxon>unclassified sequences</taxon>
        <taxon>metagenomes</taxon>
        <taxon>ecological metagenomes</taxon>
    </lineage>
</organism>
<dbReference type="Pfam" id="PF00155">
    <property type="entry name" value="Aminotran_1_2"/>
    <property type="match status" value="1"/>
</dbReference>
<dbReference type="InterPro" id="IPR015424">
    <property type="entry name" value="PyrdxlP-dep_Trfase"/>
</dbReference>
<comment type="caution">
    <text evidence="2">The sequence shown here is derived from an EMBL/GenBank/DDBJ whole genome shotgun (WGS) entry which is preliminary data.</text>
</comment>
<sequence length="198" mass="22799">MNIKSFKVERWLNTYENDADYEMAETDAKPFTLKELLELGDFNNLEKQLLSIKLGYNPTTGSEKLKETVASLYQHNARIENVLITTGAIEADYHIINSLVNKGDTVIVQFPTYQALYSTAEARGAEVKYWRMKPENGYELNIDELKELIDKKTKLVVLNIPNNPTGAVINEIQLKTILKWAEEQDFSTPPIWKSWLFH</sequence>
<dbReference type="CDD" id="cd00609">
    <property type="entry name" value="AAT_like"/>
    <property type="match status" value="1"/>
</dbReference>
<dbReference type="Gene3D" id="3.90.1150.10">
    <property type="entry name" value="Aspartate Aminotransferase, domain 1"/>
    <property type="match status" value="1"/>
</dbReference>
<evidence type="ECO:0000313" key="2">
    <source>
        <dbReference type="EMBL" id="GAG56899.1"/>
    </source>
</evidence>
<dbReference type="EMBL" id="BART01000813">
    <property type="protein sequence ID" value="GAG56899.1"/>
    <property type="molecule type" value="Genomic_DNA"/>
</dbReference>
<dbReference type="InterPro" id="IPR015421">
    <property type="entry name" value="PyrdxlP-dep_Trfase_major"/>
</dbReference>
<dbReference type="SUPFAM" id="SSF53383">
    <property type="entry name" value="PLP-dependent transferases"/>
    <property type="match status" value="1"/>
</dbReference>
<proteinExistence type="predicted"/>
<dbReference type="AlphaFoldDB" id="X0YL28"/>
<dbReference type="GO" id="GO:0030170">
    <property type="term" value="F:pyridoxal phosphate binding"/>
    <property type="evidence" value="ECO:0007669"/>
    <property type="project" value="InterPro"/>
</dbReference>